<comment type="subcellular location">
    <subcellularLocation>
        <location evidence="1">Membrane</location>
        <topology evidence="1">Single-pass membrane protein</topology>
    </subcellularLocation>
</comment>
<evidence type="ECO:0000313" key="11">
    <source>
        <dbReference type="Proteomes" id="UP001632038"/>
    </source>
</evidence>
<evidence type="ECO:0000259" key="9">
    <source>
        <dbReference type="Pfam" id="PF14416"/>
    </source>
</evidence>
<reference evidence="11" key="1">
    <citation type="journal article" date="2024" name="IScience">
        <title>Strigolactones Initiate the Formation of Haustorium-like Structures in Castilleja.</title>
        <authorList>
            <person name="Buerger M."/>
            <person name="Peterson D."/>
            <person name="Chory J."/>
        </authorList>
    </citation>
    <scope>NUCLEOTIDE SEQUENCE [LARGE SCALE GENOMIC DNA]</scope>
</reference>
<dbReference type="InterPro" id="IPR025846">
    <property type="entry name" value="TBL_N"/>
</dbReference>
<evidence type="ECO:0000256" key="2">
    <source>
        <dbReference type="ARBA" id="ARBA00007727"/>
    </source>
</evidence>
<keyword evidence="11" id="KW-1185">Reference proteome</keyword>
<keyword evidence="5 7" id="KW-1133">Transmembrane helix</keyword>
<keyword evidence="6 7" id="KW-0472">Membrane</keyword>
<comment type="similarity">
    <text evidence="2">Belongs to the PC-esterase family. TBL subfamily.</text>
</comment>
<accession>A0ABD3CKV8</accession>
<feature type="transmembrane region" description="Helical" evidence="7">
    <location>
        <begin position="15"/>
        <end position="33"/>
    </location>
</feature>
<dbReference type="Pfam" id="PF13839">
    <property type="entry name" value="PC-Esterase"/>
    <property type="match status" value="1"/>
</dbReference>
<organism evidence="10 11">
    <name type="scientific">Castilleja foliolosa</name>
    <dbReference type="NCBI Taxonomy" id="1961234"/>
    <lineage>
        <taxon>Eukaryota</taxon>
        <taxon>Viridiplantae</taxon>
        <taxon>Streptophyta</taxon>
        <taxon>Embryophyta</taxon>
        <taxon>Tracheophyta</taxon>
        <taxon>Spermatophyta</taxon>
        <taxon>Magnoliopsida</taxon>
        <taxon>eudicotyledons</taxon>
        <taxon>Gunneridae</taxon>
        <taxon>Pentapetalae</taxon>
        <taxon>asterids</taxon>
        <taxon>lamiids</taxon>
        <taxon>Lamiales</taxon>
        <taxon>Orobanchaceae</taxon>
        <taxon>Pedicularideae</taxon>
        <taxon>Castillejinae</taxon>
        <taxon>Castilleja</taxon>
    </lineage>
</organism>
<keyword evidence="3 7" id="KW-0812">Transmembrane</keyword>
<dbReference type="PANTHER" id="PTHR32285:SF62">
    <property type="entry name" value="PROTEIN TRICHOME BIREFRINGENCE-LIKE 33"/>
    <property type="match status" value="1"/>
</dbReference>
<dbReference type="Proteomes" id="UP001632038">
    <property type="component" value="Unassembled WGS sequence"/>
</dbReference>
<sequence length="430" mass="50320">MKPSQYSSFIFKETLIYSLFLLPFILSIAIYNYCTDYCYISSLQFYDKIYSTNKTIILAPGEVKIKRGDEKLPFVMIGEGDKNSNISGCDIFSGRWVRDYTRPMYEEWECPYIMPQLTCQKHGRPDKDYLYWRWQPHHCSIPSFNGTLMLEALRGKRMMFVGDSLNRGQYTSLICLLQRAIPDEHARTMEIVDSIHIFTAKDYNATIEFYWAPFLLESNADNPKKHRVSDRIIRNGTVDKHGQHWKVADILVFNTYIWWISGLSVLRGSFEDEVKDTVKIPMVDAYRIAMMSLVKWIDKNVDPTRTRVFFATMSPTHQWSEKWNGDYNGNCYNETRMINDPNYFAAEISLMDVAAEELNKSIVPVTFLNITQLSSSRKDAHTSIYKKHYGPRLTEEQLVDPKSYADCIHWCLPGLQDVWNELFFSKLFYP</sequence>
<keyword evidence="4" id="KW-0735">Signal-anchor</keyword>
<gene>
    <name evidence="10" type="ORF">CASFOL_023544</name>
</gene>
<protein>
    <recommendedName>
        <fullName evidence="12">Trichome birefringence-like N-terminal domain-containing protein</fullName>
    </recommendedName>
</protein>
<dbReference type="EMBL" id="JAVIJP010000032">
    <property type="protein sequence ID" value="KAL3630560.1"/>
    <property type="molecule type" value="Genomic_DNA"/>
</dbReference>
<dbReference type="PANTHER" id="PTHR32285">
    <property type="entry name" value="PROTEIN TRICHOME BIREFRINGENCE-LIKE 9-RELATED"/>
    <property type="match status" value="1"/>
</dbReference>
<evidence type="ECO:0000259" key="8">
    <source>
        <dbReference type="Pfam" id="PF13839"/>
    </source>
</evidence>
<dbReference type="GO" id="GO:0016020">
    <property type="term" value="C:membrane"/>
    <property type="evidence" value="ECO:0007669"/>
    <property type="project" value="UniProtKB-SubCell"/>
</dbReference>
<evidence type="ECO:0000256" key="3">
    <source>
        <dbReference type="ARBA" id="ARBA00022692"/>
    </source>
</evidence>
<proteinExistence type="inferred from homology"/>
<name>A0ABD3CKV8_9LAMI</name>
<evidence type="ECO:0000256" key="6">
    <source>
        <dbReference type="ARBA" id="ARBA00023136"/>
    </source>
</evidence>
<feature type="domain" description="Trichome birefringence-like C-terminal" evidence="8">
    <location>
        <begin position="141"/>
        <end position="424"/>
    </location>
</feature>
<dbReference type="AlphaFoldDB" id="A0ABD3CKV8"/>
<evidence type="ECO:0000256" key="7">
    <source>
        <dbReference type="SAM" id="Phobius"/>
    </source>
</evidence>
<comment type="caution">
    <text evidence="10">The sequence shown here is derived from an EMBL/GenBank/DDBJ whole genome shotgun (WGS) entry which is preliminary data.</text>
</comment>
<dbReference type="InterPro" id="IPR026057">
    <property type="entry name" value="TBL_C"/>
</dbReference>
<evidence type="ECO:0000256" key="1">
    <source>
        <dbReference type="ARBA" id="ARBA00004167"/>
    </source>
</evidence>
<dbReference type="Pfam" id="PF14416">
    <property type="entry name" value="PMR5N"/>
    <property type="match status" value="1"/>
</dbReference>
<evidence type="ECO:0000313" key="10">
    <source>
        <dbReference type="EMBL" id="KAL3630560.1"/>
    </source>
</evidence>
<evidence type="ECO:0000256" key="5">
    <source>
        <dbReference type="ARBA" id="ARBA00022989"/>
    </source>
</evidence>
<dbReference type="InterPro" id="IPR029962">
    <property type="entry name" value="TBL"/>
</dbReference>
<evidence type="ECO:0008006" key="12">
    <source>
        <dbReference type="Google" id="ProtNLM"/>
    </source>
</evidence>
<feature type="domain" description="Trichome birefringence-like N-terminal" evidence="9">
    <location>
        <begin position="88"/>
        <end position="140"/>
    </location>
</feature>
<evidence type="ECO:0000256" key="4">
    <source>
        <dbReference type="ARBA" id="ARBA00022968"/>
    </source>
</evidence>